<proteinExistence type="predicted"/>
<accession>V4A359</accession>
<organism evidence="2 3">
    <name type="scientific">Lottia gigantea</name>
    <name type="common">Giant owl limpet</name>
    <dbReference type="NCBI Taxonomy" id="225164"/>
    <lineage>
        <taxon>Eukaryota</taxon>
        <taxon>Metazoa</taxon>
        <taxon>Spiralia</taxon>
        <taxon>Lophotrochozoa</taxon>
        <taxon>Mollusca</taxon>
        <taxon>Gastropoda</taxon>
        <taxon>Patellogastropoda</taxon>
        <taxon>Lottioidea</taxon>
        <taxon>Lottiidae</taxon>
        <taxon>Lottia</taxon>
    </lineage>
</organism>
<feature type="region of interest" description="Disordered" evidence="1">
    <location>
        <begin position="174"/>
        <end position="334"/>
    </location>
</feature>
<dbReference type="OMA" id="YLFQAPM"/>
<keyword evidence="3" id="KW-1185">Reference proteome</keyword>
<feature type="region of interest" description="Disordered" evidence="1">
    <location>
        <begin position="67"/>
        <end position="98"/>
    </location>
</feature>
<feature type="compositionally biased region" description="Basic and acidic residues" evidence="1">
    <location>
        <begin position="264"/>
        <end position="298"/>
    </location>
</feature>
<evidence type="ECO:0000313" key="3">
    <source>
        <dbReference type="Proteomes" id="UP000030746"/>
    </source>
</evidence>
<evidence type="ECO:0000256" key="1">
    <source>
        <dbReference type="SAM" id="MobiDB-lite"/>
    </source>
</evidence>
<dbReference type="GeneID" id="20247758"/>
<feature type="compositionally biased region" description="Basic and acidic residues" evidence="1">
    <location>
        <begin position="221"/>
        <end position="237"/>
    </location>
</feature>
<dbReference type="OrthoDB" id="9992186at2759"/>
<feature type="compositionally biased region" description="Basic and acidic residues" evidence="1">
    <location>
        <begin position="174"/>
        <end position="194"/>
    </location>
</feature>
<dbReference type="HOGENOM" id="CLU_742466_0_0_1"/>
<dbReference type="AlphaFoldDB" id="V4A359"/>
<feature type="compositionally biased region" description="Basic and acidic residues" evidence="1">
    <location>
        <begin position="306"/>
        <end position="330"/>
    </location>
</feature>
<protein>
    <submittedName>
        <fullName evidence="2">Uncharacterized protein</fullName>
    </submittedName>
</protein>
<dbReference type="EMBL" id="KB202283">
    <property type="protein sequence ID" value="ESO91152.1"/>
    <property type="molecule type" value="Genomic_DNA"/>
</dbReference>
<dbReference type="Proteomes" id="UP000030746">
    <property type="component" value="Unassembled WGS sequence"/>
</dbReference>
<sequence length="373" mass="43366">MAGSLKSLKNQLDVIASRSQAIENDIKKLDSAKKDKDKKTATDSLLKQVSQSIPVVQKLEDRLKKCKKELENNQNDEETTKDKTRKNEKSAEESELESELKAQLMRNVEVHNEKLKVELALQEKIRELKYIKQENERLQDDCKHSQSQAVKFVQNFEKKAKEASAKLISMQEELKKSQELTNRYRDLYDTERQKYRTQPYGKPGGASGSKENVKSANSGKESFRHKDDRSVESRSSSEDPPNSQSMLAHGVSVNDIIRKNQSLSREKKSLEQEIKDLRKENQDLMKRAKETFSDRDSLLHQLNSSEKAKQEISKQLQKEKAQKQQLEKSLTKQASDWIQRRKQVQQYEDEYRWSLVNQDSKDQKSESPYKSLQ</sequence>
<dbReference type="KEGG" id="lgi:LOTGIDRAFT_228704"/>
<dbReference type="RefSeq" id="XP_009057859.1">
    <property type="nucleotide sequence ID" value="XM_009059611.1"/>
</dbReference>
<dbReference type="CTD" id="20247758"/>
<feature type="compositionally biased region" description="Basic and acidic residues" evidence="1">
    <location>
        <begin position="78"/>
        <end position="92"/>
    </location>
</feature>
<reference evidence="2 3" key="1">
    <citation type="journal article" date="2013" name="Nature">
        <title>Insights into bilaterian evolution from three spiralian genomes.</title>
        <authorList>
            <person name="Simakov O."/>
            <person name="Marletaz F."/>
            <person name="Cho S.J."/>
            <person name="Edsinger-Gonzales E."/>
            <person name="Havlak P."/>
            <person name="Hellsten U."/>
            <person name="Kuo D.H."/>
            <person name="Larsson T."/>
            <person name="Lv J."/>
            <person name="Arendt D."/>
            <person name="Savage R."/>
            <person name="Osoegawa K."/>
            <person name="de Jong P."/>
            <person name="Grimwood J."/>
            <person name="Chapman J.A."/>
            <person name="Shapiro H."/>
            <person name="Aerts A."/>
            <person name="Otillar R.P."/>
            <person name="Terry A.Y."/>
            <person name="Boore J.L."/>
            <person name="Grigoriev I.V."/>
            <person name="Lindberg D.R."/>
            <person name="Seaver E.C."/>
            <person name="Weisblat D.A."/>
            <person name="Putnam N.H."/>
            <person name="Rokhsar D.S."/>
        </authorList>
    </citation>
    <scope>NUCLEOTIDE SEQUENCE [LARGE SCALE GENOMIC DNA]</scope>
</reference>
<gene>
    <name evidence="2" type="ORF">LOTGIDRAFT_228704</name>
</gene>
<evidence type="ECO:0000313" key="2">
    <source>
        <dbReference type="EMBL" id="ESO91152.1"/>
    </source>
</evidence>
<name>V4A359_LOTGI</name>